<accession>A0A9X2JE42</accession>
<dbReference type="GO" id="GO:0016020">
    <property type="term" value="C:membrane"/>
    <property type="evidence" value="ECO:0007669"/>
    <property type="project" value="UniProtKB-SubCell"/>
</dbReference>
<feature type="transmembrane region" description="Helical" evidence="7">
    <location>
        <begin position="45"/>
        <end position="66"/>
    </location>
</feature>
<evidence type="ECO:0000313" key="10">
    <source>
        <dbReference type="Proteomes" id="UP001155182"/>
    </source>
</evidence>
<evidence type="ECO:0000256" key="5">
    <source>
        <dbReference type="ARBA" id="ARBA00022989"/>
    </source>
</evidence>
<evidence type="ECO:0000256" key="6">
    <source>
        <dbReference type="ARBA" id="ARBA00023136"/>
    </source>
</evidence>
<feature type="domain" description="Cytochrome b561" evidence="8">
    <location>
        <begin position="1"/>
        <end position="142"/>
    </location>
</feature>
<keyword evidence="6 7" id="KW-0472">Membrane</keyword>
<keyword evidence="5 7" id="KW-1133">Transmembrane helix</keyword>
<evidence type="ECO:0000256" key="7">
    <source>
        <dbReference type="SAM" id="Phobius"/>
    </source>
</evidence>
<dbReference type="EMBL" id="JAMWYS010000056">
    <property type="protein sequence ID" value="MCO4294339.1"/>
    <property type="molecule type" value="Genomic_DNA"/>
</dbReference>
<comment type="subcellular location">
    <subcellularLocation>
        <location evidence="1">Membrane</location>
    </subcellularLocation>
</comment>
<name>A0A9X2JE42_9SPHI</name>
<feature type="transmembrane region" description="Helical" evidence="7">
    <location>
        <begin position="86"/>
        <end position="105"/>
    </location>
</feature>
<keyword evidence="4" id="KW-0249">Electron transport</keyword>
<evidence type="ECO:0000259" key="8">
    <source>
        <dbReference type="PROSITE" id="PS50939"/>
    </source>
</evidence>
<keyword evidence="2" id="KW-0813">Transport</keyword>
<dbReference type="AlphaFoldDB" id="A0A9X2JE42"/>
<feature type="transmembrane region" description="Helical" evidence="7">
    <location>
        <begin position="12"/>
        <end position="33"/>
    </location>
</feature>
<reference evidence="9" key="1">
    <citation type="submission" date="2022-06" db="EMBL/GenBank/DDBJ databases">
        <title>Solitalea sp. MAHUQ-68 isolated from rhizospheric soil.</title>
        <authorList>
            <person name="Huq M.A."/>
        </authorList>
    </citation>
    <scope>NUCLEOTIDE SEQUENCE</scope>
    <source>
        <strain evidence="9">MAHUQ-68</strain>
    </source>
</reference>
<comment type="caution">
    <text evidence="9">The sequence shown here is derived from an EMBL/GenBank/DDBJ whole genome shotgun (WGS) entry which is preliminary data.</text>
</comment>
<dbReference type="PROSITE" id="PS50939">
    <property type="entry name" value="CYTOCHROME_B561"/>
    <property type="match status" value="1"/>
</dbReference>
<dbReference type="Pfam" id="PF03188">
    <property type="entry name" value="Cytochrom_B561"/>
    <property type="match status" value="1"/>
</dbReference>
<evidence type="ECO:0000256" key="2">
    <source>
        <dbReference type="ARBA" id="ARBA00022448"/>
    </source>
</evidence>
<evidence type="ECO:0000256" key="4">
    <source>
        <dbReference type="ARBA" id="ARBA00022982"/>
    </source>
</evidence>
<protein>
    <submittedName>
        <fullName evidence="9">Cytochrome B</fullName>
    </submittedName>
</protein>
<organism evidence="9 10">
    <name type="scientific">Solitalea agri</name>
    <dbReference type="NCBI Taxonomy" id="2953739"/>
    <lineage>
        <taxon>Bacteria</taxon>
        <taxon>Pseudomonadati</taxon>
        <taxon>Bacteroidota</taxon>
        <taxon>Sphingobacteriia</taxon>
        <taxon>Sphingobacteriales</taxon>
        <taxon>Sphingobacteriaceae</taxon>
        <taxon>Solitalea</taxon>
    </lineage>
</organism>
<sequence length="147" mass="16665">MYTGLLHLHSLLRWIALILLIISVVKAFSAWNNSSKLYTEGNRKLNLFTLISVHLQLVVGFVLYFVSPKVQFAADTMRNSTLRYFAVEHVLMMVIAIVLITIGYSKAKRLEIGFEKNKRIAVFYGLGLLLILVALAAAPYNIITKFF</sequence>
<feature type="transmembrane region" description="Helical" evidence="7">
    <location>
        <begin position="121"/>
        <end position="143"/>
    </location>
</feature>
<proteinExistence type="predicted"/>
<keyword evidence="10" id="KW-1185">Reference proteome</keyword>
<evidence type="ECO:0000313" key="9">
    <source>
        <dbReference type="EMBL" id="MCO4294339.1"/>
    </source>
</evidence>
<dbReference type="InterPro" id="IPR006593">
    <property type="entry name" value="Cyt_b561/ferric_Rdtase_TM"/>
</dbReference>
<gene>
    <name evidence="9" type="ORF">NF867_15870</name>
</gene>
<dbReference type="RefSeq" id="WP_252589374.1">
    <property type="nucleotide sequence ID" value="NZ_JAMWYS010000056.1"/>
</dbReference>
<dbReference type="Proteomes" id="UP001155182">
    <property type="component" value="Unassembled WGS sequence"/>
</dbReference>
<evidence type="ECO:0000256" key="3">
    <source>
        <dbReference type="ARBA" id="ARBA00022692"/>
    </source>
</evidence>
<evidence type="ECO:0000256" key="1">
    <source>
        <dbReference type="ARBA" id="ARBA00004370"/>
    </source>
</evidence>
<keyword evidence="3 7" id="KW-0812">Transmembrane</keyword>